<comment type="caution">
    <text evidence="15">The sequence shown here is derived from an EMBL/GenBank/DDBJ whole genome shotgun (WGS) entry which is preliminary data.</text>
</comment>
<reference evidence="15 16" key="1">
    <citation type="submission" date="2024-06" db="EMBL/GenBank/DDBJ databases">
        <title>Genomic Encyclopedia of Type Strains, Phase IV (KMG-IV): sequencing the most valuable type-strain genomes for metagenomic binning, comparative biology and taxonomic classification.</title>
        <authorList>
            <person name="Goeker M."/>
        </authorList>
    </citation>
    <scope>NUCLEOTIDE SEQUENCE [LARGE SCALE GENOMIC DNA]</scope>
    <source>
        <strain evidence="15 16">DSM 29780</strain>
    </source>
</reference>
<comment type="subcellular location">
    <subcellularLocation>
        <location evidence="2">Cell membrane</location>
        <topology evidence="2">Multi-pass membrane protein</topology>
    </subcellularLocation>
</comment>
<keyword evidence="9 15" id="KW-0418">Kinase</keyword>
<dbReference type="InterPro" id="IPR011102">
    <property type="entry name" value="Sig_transdc_His_kinase_HWE"/>
</dbReference>
<evidence type="ECO:0000256" key="5">
    <source>
        <dbReference type="ARBA" id="ARBA00022553"/>
    </source>
</evidence>
<comment type="catalytic activity">
    <reaction evidence="1">
        <text>ATP + protein L-histidine = ADP + protein N-phospho-L-histidine.</text>
        <dbReference type="EC" id="2.7.13.3"/>
    </reaction>
</comment>
<evidence type="ECO:0000256" key="10">
    <source>
        <dbReference type="ARBA" id="ARBA00022840"/>
    </source>
</evidence>
<keyword evidence="4" id="KW-1003">Cell membrane</keyword>
<evidence type="ECO:0000256" key="2">
    <source>
        <dbReference type="ARBA" id="ARBA00004651"/>
    </source>
</evidence>
<name>A0ABV2J4V6_9HYPH</name>
<keyword evidence="11 13" id="KW-1133">Transmembrane helix</keyword>
<dbReference type="RefSeq" id="WP_354558110.1">
    <property type="nucleotide sequence ID" value="NZ_JBEPMB010000008.1"/>
</dbReference>
<evidence type="ECO:0000256" key="11">
    <source>
        <dbReference type="ARBA" id="ARBA00022989"/>
    </source>
</evidence>
<gene>
    <name evidence="15" type="ORF">ABID16_003995</name>
</gene>
<keyword evidence="5" id="KW-0597">Phosphoprotein</keyword>
<proteinExistence type="predicted"/>
<dbReference type="PANTHER" id="PTHR41523">
    <property type="entry name" value="TWO-COMPONENT SYSTEM SENSOR PROTEIN"/>
    <property type="match status" value="1"/>
</dbReference>
<feature type="transmembrane region" description="Helical" evidence="13">
    <location>
        <begin position="278"/>
        <end position="299"/>
    </location>
</feature>
<evidence type="ECO:0000313" key="15">
    <source>
        <dbReference type="EMBL" id="MET3615648.1"/>
    </source>
</evidence>
<keyword evidence="16" id="KW-1185">Reference proteome</keyword>
<evidence type="ECO:0000256" key="4">
    <source>
        <dbReference type="ARBA" id="ARBA00022475"/>
    </source>
</evidence>
<keyword evidence="6" id="KW-0808">Transferase</keyword>
<keyword evidence="8" id="KW-0547">Nucleotide-binding</keyword>
<dbReference type="InterPro" id="IPR029151">
    <property type="entry name" value="Sensor-like_sf"/>
</dbReference>
<dbReference type="CDD" id="cd12914">
    <property type="entry name" value="PDC1_DGC_like"/>
    <property type="match status" value="1"/>
</dbReference>
<accession>A0ABV2J4V6</accession>
<dbReference type="InterPro" id="IPR003660">
    <property type="entry name" value="HAMP_dom"/>
</dbReference>
<dbReference type="Proteomes" id="UP001549047">
    <property type="component" value="Unassembled WGS sequence"/>
</dbReference>
<dbReference type="SUPFAM" id="SSF103190">
    <property type="entry name" value="Sensory domain-like"/>
    <property type="match status" value="1"/>
</dbReference>
<evidence type="ECO:0000256" key="6">
    <source>
        <dbReference type="ARBA" id="ARBA00022679"/>
    </source>
</evidence>
<dbReference type="Gene3D" id="3.30.450.20">
    <property type="entry name" value="PAS domain"/>
    <property type="match status" value="2"/>
</dbReference>
<evidence type="ECO:0000256" key="1">
    <source>
        <dbReference type="ARBA" id="ARBA00000085"/>
    </source>
</evidence>
<dbReference type="GO" id="GO:0016301">
    <property type="term" value="F:kinase activity"/>
    <property type="evidence" value="ECO:0007669"/>
    <property type="project" value="UniProtKB-KW"/>
</dbReference>
<evidence type="ECO:0000256" key="7">
    <source>
        <dbReference type="ARBA" id="ARBA00022692"/>
    </source>
</evidence>
<evidence type="ECO:0000313" key="16">
    <source>
        <dbReference type="Proteomes" id="UP001549047"/>
    </source>
</evidence>
<keyword evidence="7 13" id="KW-0812">Transmembrane</keyword>
<keyword evidence="10" id="KW-0067">ATP-binding</keyword>
<dbReference type="CDD" id="cd12915">
    <property type="entry name" value="PDC2_DGC_like"/>
    <property type="match status" value="1"/>
</dbReference>
<keyword evidence="12 13" id="KW-0472">Membrane</keyword>
<sequence length="563" mass="61658">MISRSSLKFRLFLLLLVAIIPLAGALVVVPITMKAARIRQIHDEAYRTGELAALEISRLVIGLEDTLAAVSAASALDGDATSMCGDYLARVGRQMPQFAGIAVLDARGTVRCRQSPGGEGISLADRPYIREALAGRRAVGTYLVGRLSDAKILPIAVPIIDGGGSVKGVVAGSLNLTWLQTQIKERNFAPGGNLTIADRDGVILARFPDPDRFVGTRIPDEYQRLVRTDQPGTLELTSQDGTRRILAYFPPDRQTRSLYVSAGLSTEEEFRGVTRATYVGIVVILFTCLSVFLAAALTARRSIQLPVNRLLETVQSWRSQDETARTGMRTEDGEFGQLGHAIDAYMDELVSARRQRRRDEERQRLLMGELDHRVKNLLATVQSVARQTFRSAGTEPSVIETFNRRLAAIAEAHALLMRGVEQSASLTELVAVAIKPFDLHQPSRFSVEGPDLVLNSRAALALGMALHELCTNAVKYGALSSDIGRVRIVWHLEEAMDHPILHLSWQEMDGPPVRMPDRQGFGSLMIERILSSQIEGKAEIHFAEDGLVARLRAPLPPAGLNVI</sequence>
<evidence type="ECO:0000259" key="14">
    <source>
        <dbReference type="PROSITE" id="PS50885"/>
    </source>
</evidence>
<dbReference type="Gene3D" id="3.30.565.10">
    <property type="entry name" value="Histidine kinase-like ATPase, C-terminal domain"/>
    <property type="match status" value="1"/>
</dbReference>
<dbReference type="SMART" id="SM00911">
    <property type="entry name" value="HWE_HK"/>
    <property type="match status" value="1"/>
</dbReference>
<dbReference type="EMBL" id="JBEPMB010000008">
    <property type="protein sequence ID" value="MET3615648.1"/>
    <property type="molecule type" value="Genomic_DNA"/>
</dbReference>
<evidence type="ECO:0000256" key="13">
    <source>
        <dbReference type="SAM" id="Phobius"/>
    </source>
</evidence>
<evidence type="ECO:0000256" key="9">
    <source>
        <dbReference type="ARBA" id="ARBA00022777"/>
    </source>
</evidence>
<dbReference type="Pfam" id="PF07536">
    <property type="entry name" value="HWE_HK"/>
    <property type="match status" value="1"/>
</dbReference>
<feature type="domain" description="HAMP" evidence="14">
    <location>
        <begin position="301"/>
        <end position="354"/>
    </location>
</feature>
<organism evidence="15 16">
    <name type="scientific">Rhizobium aquaticum</name>
    <dbReference type="NCBI Taxonomy" id="1549636"/>
    <lineage>
        <taxon>Bacteria</taxon>
        <taxon>Pseudomonadati</taxon>
        <taxon>Pseudomonadota</taxon>
        <taxon>Alphaproteobacteria</taxon>
        <taxon>Hyphomicrobiales</taxon>
        <taxon>Rhizobiaceae</taxon>
        <taxon>Rhizobium/Agrobacterium group</taxon>
        <taxon>Rhizobium</taxon>
    </lineage>
</organism>
<dbReference type="Gene3D" id="6.10.340.10">
    <property type="match status" value="1"/>
</dbReference>
<dbReference type="PANTHER" id="PTHR41523:SF7">
    <property type="entry name" value="HISTIDINE KINASE"/>
    <property type="match status" value="1"/>
</dbReference>
<dbReference type="Pfam" id="PF02743">
    <property type="entry name" value="dCache_1"/>
    <property type="match status" value="1"/>
</dbReference>
<dbReference type="InterPro" id="IPR036890">
    <property type="entry name" value="HATPase_C_sf"/>
</dbReference>
<dbReference type="InterPro" id="IPR033479">
    <property type="entry name" value="dCache_1"/>
</dbReference>
<evidence type="ECO:0000256" key="12">
    <source>
        <dbReference type="ARBA" id="ARBA00023136"/>
    </source>
</evidence>
<dbReference type="PROSITE" id="PS50885">
    <property type="entry name" value="HAMP"/>
    <property type="match status" value="1"/>
</dbReference>
<protein>
    <recommendedName>
        <fullName evidence="3">histidine kinase</fullName>
        <ecNumber evidence="3">2.7.13.3</ecNumber>
    </recommendedName>
</protein>
<evidence type="ECO:0000256" key="8">
    <source>
        <dbReference type="ARBA" id="ARBA00022741"/>
    </source>
</evidence>
<evidence type="ECO:0000256" key="3">
    <source>
        <dbReference type="ARBA" id="ARBA00012438"/>
    </source>
</evidence>
<dbReference type="EC" id="2.7.13.3" evidence="3"/>